<evidence type="ECO:0000313" key="2">
    <source>
        <dbReference type="EMBL" id="CEK59636.1"/>
    </source>
</evidence>
<sequence>SGDSSSSDDSSSNDDDSDDEDEKKDTTVGINIQKPEVLEEAHKPRIPIKLTISNLGKPSAKVTSTASRELIESNSSDSDTDVDVNEMLKVIRGQTNPIKDNILGNQKSLQIGGTTLSLQNDIKDESMNDINDSILRNTGKGHLPYHT</sequence>
<gene>
    <name evidence="2" type="primary">ORF36973</name>
</gene>
<dbReference type="AlphaFoldDB" id="A0A0B6YV19"/>
<feature type="region of interest" description="Disordered" evidence="1">
    <location>
        <begin position="1"/>
        <end position="31"/>
    </location>
</feature>
<organism evidence="2">
    <name type="scientific">Arion vulgaris</name>
    <dbReference type="NCBI Taxonomy" id="1028688"/>
    <lineage>
        <taxon>Eukaryota</taxon>
        <taxon>Metazoa</taxon>
        <taxon>Spiralia</taxon>
        <taxon>Lophotrochozoa</taxon>
        <taxon>Mollusca</taxon>
        <taxon>Gastropoda</taxon>
        <taxon>Heterobranchia</taxon>
        <taxon>Euthyneura</taxon>
        <taxon>Panpulmonata</taxon>
        <taxon>Eupulmonata</taxon>
        <taxon>Stylommatophora</taxon>
        <taxon>Helicina</taxon>
        <taxon>Arionoidea</taxon>
        <taxon>Arionidae</taxon>
        <taxon>Arion</taxon>
    </lineage>
</organism>
<feature type="non-terminal residue" evidence="2">
    <location>
        <position position="147"/>
    </location>
</feature>
<name>A0A0B6YV19_9EUPU</name>
<dbReference type="EMBL" id="HACG01012771">
    <property type="protein sequence ID" value="CEK59636.1"/>
    <property type="molecule type" value="Transcribed_RNA"/>
</dbReference>
<accession>A0A0B6YV19</accession>
<evidence type="ECO:0000256" key="1">
    <source>
        <dbReference type="SAM" id="MobiDB-lite"/>
    </source>
</evidence>
<feature type="compositionally biased region" description="Acidic residues" evidence="1">
    <location>
        <begin position="11"/>
        <end position="22"/>
    </location>
</feature>
<proteinExistence type="predicted"/>
<reference evidence="2" key="1">
    <citation type="submission" date="2014-12" db="EMBL/GenBank/DDBJ databases">
        <title>Insight into the proteome of Arion vulgaris.</title>
        <authorList>
            <person name="Aradska J."/>
            <person name="Bulat T."/>
            <person name="Smidak R."/>
            <person name="Sarate P."/>
            <person name="Gangsoo J."/>
            <person name="Sialana F."/>
            <person name="Bilban M."/>
            <person name="Lubec G."/>
        </authorList>
    </citation>
    <scope>NUCLEOTIDE SEQUENCE</scope>
    <source>
        <tissue evidence="2">Skin</tissue>
    </source>
</reference>
<protein>
    <submittedName>
        <fullName evidence="2">Uncharacterized protein</fullName>
    </submittedName>
</protein>
<feature type="compositionally biased region" description="Low complexity" evidence="1">
    <location>
        <begin position="1"/>
        <end position="10"/>
    </location>
</feature>
<feature type="non-terminal residue" evidence="2">
    <location>
        <position position="1"/>
    </location>
</feature>